<dbReference type="Proteomes" id="UP001302812">
    <property type="component" value="Unassembled WGS sequence"/>
</dbReference>
<name>A0AAN6TFI1_9PEZI</name>
<dbReference type="GeneID" id="89942904"/>
<dbReference type="AlphaFoldDB" id="A0AAN6TFI1"/>
<dbReference type="PANTHER" id="PTHR39472">
    <property type="entry name" value="EXPRESSED PROTEIN"/>
    <property type="match status" value="1"/>
</dbReference>
<comment type="caution">
    <text evidence="1">The sequence shown here is derived from an EMBL/GenBank/DDBJ whole genome shotgun (WGS) entry which is preliminary data.</text>
</comment>
<dbReference type="RefSeq" id="XP_064671087.1">
    <property type="nucleotide sequence ID" value="XM_064818778.1"/>
</dbReference>
<keyword evidence="2" id="KW-1185">Reference proteome</keyword>
<dbReference type="EMBL" id="MU853339">
    <property type="protein sequence ID" value="KAK4113517.1"/>
    <property type="molecule type" value="Genomic_DNA"/>
</dbReference>
<proteinExistence type="predicted"/>
<gene>
    <name evidence="1" type="ORF">N656DRAFT_836423</name>
</gene>
<reference evidence="1" key="1">
    <citation type="journal article" date="2023" name="Mol. Phylogenet. Evol.">
        <title>Genome-scale phylogeny and comparative genomics of the fungal order Sordariales.</title>
        <authorList>
            <person name="Hensen N."/>
            <person name="Bonometti L."/>
            <person name="Westerberg I."/>
            <person name="Brannstrom I.O."/>
            <person name="Guillou S."/>
            <person name="Cros-Aarteil S."/>
            <person name="Calhoun S."/>
            <person name="Haridas S."/>
            <person name="Kuo A."/>
            <person name="Mondo S."/>
            <person name="Pangilinan J."/>
            <person name="Riley R."/>
            <person name="LaButti K."/>
            <person name="Andreopoulos B."/>
            <person name="Lipzen A."/>
            <person name="Chen C."/>
            <person name="Yan M."/>
            <person name="Daum C."/>
            <person name="Ng V."/>
            <person name="Clum A."/>
            <person name="Steindorff A."/>
            <person name="Ohm R.A."/>
            <person name="Martin F."/>
            <person name="Silar P."/>
            <person name="Natvig D.O."/>
            <person name="Lalanne C."/>
            <person name="Gautier V."/>
            <person name="Ament-Velasquez S.L."/>
            <person name="Kruys A."/>
            <person name="Hutchinson M.I."/>
            <person name="Powell A.J."/>
            <person name="Barry K."/>
            <person name="Miller A.N."/>
            <person name="Grigoriev I.V."/>
            <person name="Debuchy R."/>
            <person name="Gladieux P."/>
            <person name="Hiltunen Thoren M."/>
            <person name="Johannesson H."/>
        </authorList>
    </citation>
    <scope>NUCLEOTIDE SEQUENCE</scope>
    <source>
        <strain evidence="1">CBS 508.74</strain>
    </source>
</reference>
<organism evidence="1 2">
    <name type="scientific">Canariomyces notabilis</name>
    <dbReference type="NCBI Taxonomy" id="2074819"/>
    <lineage>
        <taxon>Eukaryota</taxon>
        <taxon>Fungi</taxon>
        <taxon>Dikarya</taxon>
        <taxon>Ascomycota</taxon>
        <taxon>Pezizomycotina</taxon>
        <taxon>Sordariomycetes</taxon>
        <taxon>Sordariomycetidae</taxon>
        <taxon>Sordariales</taxon>
        <taxon>Chaetomiaceae</taxon>
        <taxon>Canariomyces</taxon>
    </lineage>
</organism>
<sequence length="234" mass="26134">MNGINGGTVPGMVGLPTPAAHQAELNYIYGMVEELSRQLAENQRTLEEVISGVGRVRSLARTHALGNEELINSAADELKAQDANLDTLISVLSESLEKAKFSRDANAALLSQYASVLSTMLKQFHEYKSRHVADVSAWHRSYRAQLAEARAENCRLREQIWEMQARAGTANELLRRFRANYDADPDRWDRRVRSRAVRQELRFWKRLAMPHLPDDDPYWNCCGCGCGGGGGGGC</sequence>
<evidence type="ECO:0000313" key="1">
    <source>
        <dbReference type="EMBL" id="KAK4113517.1"/>
    </source>
</evidence>
<evidence type="ECO:0000313" key="2">
    <source>
        <dbReference type="Proteomes" id="UP001302812"/>
    </source>
</evidence>
<dbReference type="PANTHER" id="PTHR39472:SF1">
    <property type="entry name" value="EXPRESSED PROTEIN"/>
    <property type="match status" value="1"/>
</dbReference>
<accession>A0AAN6TFI1</accession>
<reference evidence="1" key="2">
    <citation type="submission" date="2023-05" db="EMBL/GenBank/DDBJ databases">
        <authorList>
            <consortium name="Lawrence Berkeley National Laboratory"/>
            <person name="Steindorff A."/>
            <person name="Hensen N."/>
            <person name="Bonometti L."/>
            <person name="Westerberg I."/>
            <person name="Brannstrom I.O."/>
            <person name="Guillou S."/>
            <person name="Cros-Aarteil S."/>
            <person name="Calhoun S."/>
            <person name="Haridas S."/>
            <person name="Kuo A."/>
            <person name="Mondo S."/>
            <person name="Pangilinan J."/>
            <person name="Riley R."/>
            <person name="Labutti K."/>
            <person name="Andreopoulos B."/>
            <person name="Lipzen A."/>
            <person name="Chen C."/>
            <person name="Yanf M."/>
            <person name="Daum C."/>
            <person name="Ng V."/>
            <person name="Clum A."/>
            <person name="Ohm R."/>
            <person name="Martin F."/>
            <person name="Silar P."/>
            <person name="Natvig D."/>
            <person name="Lalanne C."/>
            <person name="Gautier V."/>
            <person name="Ament-Velasquez S.L."/>
            <person name="Kruys A."/>
            <person name="Hutchinson M.I."/>
            <person name="Powell A.J."/>
            <person name="Barry K."/>
            <person name="Miller A.N."/>
            <person name="Grigoriev I.V."/>
            <person name="Debuchy R."/>
            <person name="Gladieux P."/>
            <person name="Thoren M.H."/>
            <person name="Johannesson H."/>
        </authorList>
    </citation>
    <scope>NUCLEOTIDE SEQUENCE</scope>
    <source>
        <strain evidence="1">CBS 508.74</strain>
    </source>
</reference>
<protein>
    <submittedName>
        <fullName evidence="1">Uncharacterized protein</fullName>
    </submittedName>
</protein>